<dbReference type="Gene3D" id="2.30.40.10">
    <property type="entry name" value="Urease, subunit C, domain 1"/>
    <property type="match status" value="1"/>
</dbReference>
<proteinExistence type="predicted"/>
<sequence>MDDEFDVLIDNAIIVDGINKAHKGAIGIKGERINAVGDISGDAKKRKTLTN</sequence>
<evidence type="ECO:0000313" key="1">
    <source>
        <dbReference type="EMBL" id="GAH94160.1"/>
    </source>
</evidence>
<accession>X1KKP6</accession>
<dbReference type="EMBL" id="BARU01046857">
    <property type="protein sequence ID" value="GAH94160.1"/>
    <property type="molecule type" value="Genomic_DNA"/>
</dbReference>
<name>X1KKP6_9ZZZZ</name>
<dbReference type="SUPFAM" id="SSF51338">
    <property type="entry name" value="Composite domain of metallo-dependent hydrolases"/>
    <property type="match status" value="1"/>
</dbReference>
<gene>
    <name evidence="1" type="ORF">S03H2_70483</name>
</gene>
<reference evidence="1" key="1">
    <citation type="journal article" date="2014" name="Front. Microbiol.">
        <title>High frequency of phylogenetically diverse reductive dehalogenase-homologous genes in deep subseafloor sedimentary metagenomes.</title>
        <authorList>
            <person name="Kawai M."/>
            <person name="Futagami T."/>
            <person name="Toyoda A."/>
            <person name="Takaki Y."/>
            <person name="Nishi S."/>
            <person name="Hori S."/>
            <person name="Arai W."/>
            <person name="Tsubouchi T."/>
            <person name="Morono Y."/>
            <person name="Uchiyama I."/>
            <person name="Ito T."/>
            <person name="Fujiyama A."/>
            <person name="Inagaki F."/>
            <person name="Takami H."/>
        </authorList>
    </citation>
    <scope>NUCLEOTIDE SEQUENCE</scope>
    <source>
        <strain evidence="1">Expedition CK06-06</strain>
    </source>
</reference>
<protein>
    <submittedName>
        <fullName evidence="1">Uncharacterized protein</fullName>
    </submittedName>
</protein>
<dbReference type="GO" id="GO:0016810">
    <property type="term" value="F:hydrolase activity, acting on carbon-nitrogen (but not peptide) bonds"/>
    <property type="evidence" value="ECO:0007669"/>
    <property type="project" value="InterPro"/>
</dbReference>
<organism evidence="1">
    <name type="scientific">marine sediment metagenome</name>
    <dbReference type="NCBI Taxonomy" id="412755"/>
    <lineage>
        <taxon>unclassified sequences</taxon>
        <taxon>metagenomes</taxon>
        <taxon>ecological metagenomes</taxon>
    </lineage>
</organism>
<dbReference type="InterPro" id="IPR011059">
    <property type="entry name" value="Metal-dep_hydrolase_composite"/>
</dbReference>
<dbReference type="AlphaFoldDB" id="X1KKP6"/>
<comment type="caution">
    <text evidence="1">The sequence shown here is derived from an EMBL/GenBank/DDBJ whole genome shotgun (WGS) entry which is preliminary data.</text>
</comment>